<evidence type="ECO:0000313" key="2">
    <source>
        <dbReference type="EMBL" id="HIV08577.1"/>
    </source>
</evidence>
<dbReference type="Proteomes" id="UP000886845">
    <property type="component" value="Unassembled WGS sequence"/>
</dbReference>
<accession>A0A9D1T1W7</accession>
<gene>
    <name evidence="2" type="ORF">IAC79_00485</name>
</gene>
<protein>
    <submittedName>
        <fullName evidence="2">Uncharacterized protein</fullName>
    </submittedName>
</protein>
<evidence type="ECO:0000256" key="1">
    <source>
        <dbReference type="SAM" id="Phobius"/>
    </source>
</evidence>
<feature type="transmembrane region" description="Helical" evidence="1">
    <location>
        <begin position="23"/>
        <end position="46"/>
    </location>
</feature>
<keyword evidence="1" id="KW-1133">Transmembrane helix</keyword>
<dbReference type="EMBL" id="DVOR01000017">
    <property type="protein sequence ID" value="HIV08577.1"/>
    <property type="molecule type" value="Genomic_DNA"/>
</dbReference>
<feature type="transmembrane region" description="Helical" evidence="1">
    <location>
        <begin position="149"/>
        <end position="170"/>
    </location>
</feature>
<keyword evidence="1" id="KW-0472">Membrane</keyword>
<comment type="caution">
    <text evidence="2">The sequence shown here is derived from an EMBL/GenBank/DDBJ whole genome shotgun (WGS) entry which is preliminary data.</text>
</comment>
<reference evidence="2" key="2">
    <citation type="journal article" date="2021" name="PeerJ">
        <title>Extensive microbial diversity within the chicken gut microbiome revealed by metagenomics and culture.</title>
        <authorList>
            <person name="Gilroy R."/>
            <person name="Ravi A."/>
            <person name="Getino M."/>
            <person name="Pursley I."/>
            <person name="Horton D.L."/>
            <person name="Alikhan N.F."/>
            <person name="Baker D."/>
            <person name="Gharbi K."/>
            <person name="Hall N."/>
            <person name="Watson M."/>
            <person name="Adriaenssens E.M."/>
            <person name="Foster-Nyarko E."/>
            <person name="Jarju S."/>
            <person name="Secka A."/>
            <person name="Antonio M."/>
            <person name="Oren A."/>
            <person name="Chaudhuri R.R."/>
            <person name="La Ragione R."/>
            <person name="Hildebrand F."/>
            <person name="Pallen M.J."/>
        </authorList>
    </citation>
    <scope>NUCLEOTIDE SEQUENCE</scope>
    <source>
        <strain evidence="2">35461</strain>
    </source>
</reference>
<dbReference type="AlphaFoldDB" id="A0A9D1T1W7"/>
<feature type="transmembrane region" description="Helical" evidence="1">
    <location>
        <begin position="190"/>
        <end position="211"/>
    </location>
</feature>
<feature type="transmembrane region" description="Helical" evidence="1">
    <location>
        <begin position="66"/>
        <end position="85"/>
    </location>
</feature>
<feature type="transmembrane region" description="Helical" evidence="1">
    <location>
        <begin position="92"/>
        <end position="110"/>
    </location>
</feature>
<reference evidence="2" key="1">
    <citation type="submission" date="2020-10" db="EMBL/GenBank/DDBJ databases">
        <authorList>
            <person name="Gilroy R."/>
        </authorList>
    </citation>
    <scope>NUCLEOTIDE SEQUENCE</scope>
    <source>
        <strain evidence="2">35461</strain>
    </source>
</reference>
<feature type="transmembrane region" description="Helical" evidence="1">
    <location>
        <begin position="122"/>
        <end position="142"/>
    </location>
</feature>
<keyword evidence="1" id="KW-0812">Transmembrane</keyword>
<proteinExistence type="predicted"/>
<evidence type="ECO:0000313" key="3">
    <source>
        <dbReference type="Proteomes" id="UP000886845"/>
    </source>
</evidence>
<feature type="non-terminal residue" evidence="2">
    <location>
        <position position="1"/>
    </location>
</feature>
<name>A0A9D1T1W7_9BACT</name>
<sequence>RLHRALRDGTCAIALAKPLSRGLWFCGNALGTALALGVYLLTQGAATILAEAYSPRYHAGGEYADVAALFGAVGAALGALALAALNDRFRGGRFALSANLLLPVALWALVPFAPGAHWGDLTALAAVAMLLAQAAAFALALAVRCPPGLTAGVTLAALAATLAYLGGAAYLPLDPLAGGGAVPVRTLLLLAPQACLATAFFLWCGVGLLNARETL</sequence>
<organism evidence="2 3">
    <name type="scientific">Candidatus Spyradenecus faecavium</name>
    <dbReference type="NCBI Taxonomy" id="2840947"/>
    <lineage>
        <taxon>Bacteria</taxon>
        <taxon>Pseudomonadati</taxon>
        <taxon>Lentisphaerota</taxon>
        <taxon>Lentisphaeria</taxon>
        <taxon>Lentisphaerales</taxon>
        <taxon>Lentisphaeraceae</taxon>
        <taxon>Lentisphaeraceae incertae sedis</taxon>
        <taxon>Candidatus Spyradenecus</taxon>
    </lineage>
</organism>